<feature type="compositionally biased region" description="Basic residues" evidence="1">
    <location>
        <begin position="1"/>
        <end position="11"/>
    </location>
</feature>
<sequence length="130" mass="14506">SPLPFRRHSGHHTPSDLRTGTNGTTSAPPSFPDPSPPLGARNWPENSFSTGFHQTSLFRSPSILNQIVRVSFINLIFMVNQAPEARQNHRRDLQKVQLARTNSGSFGFGQITGRLCRIFGRSLRKVLTIL</sequence>
<proteinExistence type="predicted"/>
<dbReference type="EMBL" id="AP019300">
    <property type="protein sequence ID" value="BBH02391.1"/>
    <property type="molecule type" value="Genomic_DNA"/>
</dbReference>
<evidence type="ECO:0000256" key="1">
    <source>
        <dbReference type="SAM" id="MobiDB-lite"/>
    </source>
</evidence>
<accession>A0A4Y1RDT5</accession>
<protein>
    <submittedName>
        <fullName evidence="2">Uncharacterized protein</fullName>
    </submittedName>
</protein>
<feature type="compositionally biased region" description="Polar residues" evidence="1">
    <location>
        <begin position="16"/>
        <end position="25"/>
    </location>
</feature>
<feature type="region of interest" description="Disordered" evidence="1">
    <location>
        <begin position="1"/>
        <end position="46"/>
    </location>
</feature>
<reference evidence="2" key="1">
    <citation type="journal article" date="2019" name="Science">
        <title>Mutation of a bHLH transcription factor allowed almond domestication.</title>
        <authorList>
            <person name="Sanchez-Perez R."/>
            <person name="Pavan S."/>
            <person name="Mazzeo R."/>
            <person name="Moldovan C."/>
            <person name="Aiese Cigliano R."/>
            <person name="Del Cueto J."/>
            <person name="Ricciardi F."/>
            <person name="Lotti C."/>
            <person name="Ricciardi L."/>
            <person name="Dicenta F."/>
            <person name="Lopez-Marques R.L."/>
            <person name="Lindberg Moller B."/>
        </authorList>
    </citation>
    <scope>NUCLEOTIDE SEQUENCE</scope>
</reference>
<organism evidence="2">
    <name type="scientific">Prunus dulcis</name>
    <name type="common">Almond</name>
    <name type="synonym">Amygdalus dulcis</name>
    <dbReference type="NCBI Taxonomy" id="3755"/>
    <lineage>
        <taxon>Eukaryota</taxon>
        <taxon>Viridiplantae</taxon>
        <taxon>Streptophyta</taxon>
        <taxon>Embryophyta</taxon>
        <taxon>Tracheophyta</taxon>
        <taxon>Spermatophyta</taxon>
        <taxon>Magnoliopsida</taxon>
        <taxon>eudicotyledons</taxon>
        <taxon>Gunneridae</taxon>
        <taxon>Pentapetalae</taxon>
        <taxon>rosids</taxon>
        <taxon>fabids</taxon>
        <taxon>Rosales</taxon>
        <taxon>Rosaceae</taxon>
        <taxon>Amygdaloideae</taxon>
        <taxon>Amygdaleae</taxon>
        <taxon>Prunus</taxon>
    </lineage>
</organism>
<dbReference type="AlphaFoldDB" id="A0A4Y1RDT5"/>
<gene>
    <name evidence="2" type="ORF">Prudu_012933</name>
</gene>
<evidence type="ECO:0000313" key="2">
    <source>
        <dbReference type="EMBL" id="BBH02391.1"/>
    </source>
</evidence>
<name>A0A4Y1RDT5_PRUDU</name>
<feature type="non-terminal residue" evidence="2">
    <location>
        <position position="1"/>
    </location>
</feature>